<comment type="caution">
    <text evidence="2">The sequence shown here is derived from an EMBL/GenBank/DDBJ whole genome shotgun (WGS) entry which is preliminary data.</text>
</comment>
<protein>
    <submittedName>
        <fullName evidence="2">Uncharacterized protein</fullName>
    </submittedName>
</protein>
<evidence type="ECO:0000256" key="1">
    <source>
        <dbReference type="SAM" id="MobiDB-lite"/>
    </source>
</evidence>
<evidence type="ECO:0000313" key="2">
    <source>
        <dbReference type="EMBL" id="GBP97346.1"/>
    </source>
</evidence>
<dbReference type="AlphaFoldDB" id="A0A4C2A9I7"/>
<organism evidence="2 3">
    <name type="scientific">Eumeta variegata</name>
    <name type="common">Bagworm moth</name>
    <name type="synonym">Eumeta japonica</name>
    <dbReference type="NCBI Taxonomy" id="151549"/>
    <lineage>
        <taxon>Eukaryota</taxon>
        <taxon>Metazoa</taxon>
        <taxon>Ecdysozoa</taxon>
        <taxon>Arthropoda</taxon>
        <taxon>Hexapoda</taxon>
        <taxon>Insecta</taxon>
        <taxon>Pterygota</taxon>
        <taxon>Neoptera</taxon>
        <taxon>Endopterygota</taxon>
        <taxon>Lepidoptera</taxon>
        <taxon>Glossata</taxon>
        <taxon>Ditrysia</taxon>
        <taxon>Tineoidea</taxon>
        <taxon>Psychidae</taxon>
        <taxon>Oiketicinae</taxon>
        <taxon>Eumeta</taxon>
    </lineage>
</organism>
<dbReference type="Proteomes" id="UP000299102">
    <property type="component" value="Unassembled WGS sequence"/>
</dbReference>
<feature type="region of interest" description="Disordered" evidence="1">
    <location>
        <begin position="1"/>
        <end position="42"/>
    </location>
</feature>
<proteinExistence type="predicted"/>
<gene>
    <name evidence="2" type="ORF">EVAR_103859_1</name>
</gene>
<keyword evidence="3" id="KW-1185">Reference proteome</keyword>
<dbReference type="EMBL" id="BGZK01002917">
    <property type="protein sequence ID" value="GBP97346.1"/>
    <property type="molecule type" value="Genomic_DNA"/>
</dbReference>
<accession>A0A4C2A9I7</accession>
<evidence type="ECO:0000313" key="3">
    <source>
        <dbReference type="Proteomes" id="UP000299102"/>
    </source>
</evidence>
<name>A0A4C2A9I7_EUMVA</name>
<reference evidence="2 3" key="1">
    <citation type="journal article" date="2019" name="Commun. Biol.">
        <title>The bagworm genome reveals a unique fibroin gene that provides high tensile strength.</title>
        <authorList>
            <person name="Kono N."/>
            <person name="Nakamura H."/>
            <person name="Ohtoshi R."/>
            <person name="Tomita M."/>
            <person name="Numata K."/>
            <person name="Arakawa K."/>
        </authorList>
    </citation>
    <scope>NUCLEOTIDE SEQUENCE [LARGE SCALE GENOMIC DNA]</scope>
</reference>
<feature type="compositionally biased region" description="Polar residues" evidence="1">
    <location>
        <begin position="12"/>
        <end position="42"/>
    </location>
</feature>
<sequence length="112" mass="12321">MSPPTGAAAAMSSPQQATPTVGSRHQLTSSLRGTDYPTPTQALPTRRVIKAETRGLRDSYICTDQIRIYDLASLPPKASYITSHTVLVRAYLSNRSFCIHYLTILLFSCHPL</sequence>